<dbReference type="Proteomes" id="UP001620514">
    <property type="component" value="Unassembled WGS sequence"/>
</dbReference>
<feature type="domain" description="Methyltransferase type 11" evidence="1">
    <location>
        <begin position="138"/>
        <end position="197"/>
    </location>
</feature>
<evidence type="ECO:0000313" key="2">
    <source>
        <dbReference type="EMBL" id="MFK4444475.1"/>
    </source>
</evidence>
<dbReference type="CDD" id="cd02440">
    <property type="entry name" value="AdoMet_MTases"/>
    <property type="match status" value="1"/>
</dbReference>
<reference evidence="2 3" key="1">
    <citation type="submission" date="2024-11" db="EMBL/GenBank/DDBJ databases">
        <title>Using genomics to understand microbial adaptation to soil warming.</title>
        <authorList>
            <person name="Deangelis K.M. PhD."/>
        </authorList>
    </citation>
    <scope>NUCLEOTIDE SEQUENCE [LARGE SCALE GENOMIC DNA]</scope>
    <source>
        <strain evidence="2 3">GAS97</strain>
    </source>
</reference>
<sequence length="315" mass="36436">MFQWKQPKSADESRKIYSLDSFPLRPALPLPDGVTRDELFNWVRAVRVADAPDSISQYCDQDFERFVHTVGLVQHATGNSAGPKMGLELGANPYFTTMLLREFTSVEWRLANYFGPHLPTGEVTQRVFLDQFRHSELRTHVDLTFSHFNIEEDTYPFEASSFDIVLFCEIIEHLLNDPCKVLREIRRVLKDDGTLVLTTPNVNRLENVARMIVGANIYDPYSGYGPYGRHNREYNKHELYTMLTYLGFTVDEIFTADVNPNLSANYLDPQKFGSLVEYRQHDLGQYIFVRARKSGADKGKKPAWLYRSYNPEELE</sequence>
<keyword evidence="2" id="KW-0489">Methyltransferase</keyword>
<comment type="caution">
    <text evidence="2">The sequence shown here is derived from an EMBL/GenBank/DDBJ whole genome shotgun (WGS) entry which is preliminary data.</text>
</comment>
<keyword evidence="3" id="KW-1185">Reference proteome</keyword>
<evidence type="ECO:0000259" key="1">
    <source>
        <dbReference type="Pfam" id="PF08241"/>
    </source>
</evidence>
<accession>A0ABW8MP70</accession>
<name>A0ABW8MP70_9BURK</name>
<evidence type="ECO:0000313" key="3">
    <source>
        <dbReference type="Proteomes" id="UP001620514"/>
    </source>
</evidence>
<proteinExistence type="predicted"/>
<dbReference type="Gene3D" id="3.40.50.150">
    <property type="entry name" value="Vaccinia Virus protein VP39"/>
    <property type="match status" value="1"/>
</dbReference>
<dbReference type="InterPro" id="IPR013216">
    <property type="entry name" value="Methyltransf_11"/>
</dbReference>
<dbReference type="RefSeq" id="WP_404609582.1">
    <property type="nucleotide sequence ID" value="NZ_JBIYDN010000014.1"/>
</dbReference>
<dbReference type="GO" id="GO:0032259">
    <property type="term" value="P:methylation"/>
    <property type="evidence" value="ECO:0007669"/>
    <property type="project" value="UniProtKB-KW"/>
</dbReference>
<organism evidence="2 3">
    <name type="scientific">Caballeronia udeis</name>
    <dbReference type="NCBI Taxonomy" id="1232866"/>
    <lineage>
        <taxon>Bacteria</taxon>
        <taxon>Pseudomonadati</taxon>
        <taxon>Pseudomonadota</taxon>
        <taxon>Betaproteobacteria</taxon>
        <taxon>Burkholderiales</taxon>
        <taxon>Burkholderiaceae</taxon>
        <taxon>Caballeronia</taxon>
    </lineage>
</organism>
<dbReference type="InterPro" id="IPR029063">
    <property type="entry name" value="SAM-dependent_MTases_sf"/>
</dbReference>
<keyword evidence="2" id="KW-0808">Transferase</keyword>
<gene>
    <name evidence="2" type="ORF">ABH943_004497</name>
</gene>
<dbReference type="Pfam" id="PF08241">
    <property type="entry name" value="Methyltransf_11"/>
    <property type="match status" value="1"/>
</dbReference>
<dbReference type="EMBL" id="JBIYDN010000014">
    <property type="protein sequence ID" value="MFK4444475.1"/>
    <property type="molecule type" value="Genomic_DNA"/>
</dbReference>
<dbReference type="SUPFAM" id="SSF53335">
    <property type="entry name" value="S-adenosyl-L-methionine-dependent methyltransferases"/>
    <property type="match status" value="1"/>
</dbReference>
<dbReference type="GO" id="GO:0008168">
    <property type="term" value="F:methyltransferase activity"/>
    <property type="evidence" value="ECO:0007669"/>
    <property type="project" value="UniProtKB-KW"/>
</dbReference>
<protein>
    <submittedName>
        <fullName evidence="2">SAM-dependent methyltransferase</fullName>
    </submittedName>
</protein>